<dbReference type="InterPro" id="IPR006680">
    <property type="entry name" value="Amidohydro-rel"/>
</dbReference>
<feature type="binding site" evidence="7">
    <location>
        <position position="244"/>
    </location>
    <ligand>
        <name>Zn(2+)</name>
        <dbReference type="ChEBI" id="CHEBI:29105"/>
    </ligand>
</feature>
<evidence type="ECO:0000256" key="7">
    <source>
        <dbReference type="HAMAP-Rule" id="MF_00372"/>
    </source>
</evidence>
<evidence type="ECO:0000259" key="8">
    <source>
        <dbReference type="Pfam" id="PF01979"/>
    </source>
</evidence>
<dbReference type="InterPro" id="IPR032466">
    <property type="entry name" value="Metal_Hydrolase"/>
</dbReference>
<feature type="binding site" evidence="7">
    <location>
        <position position="76"/>
    </location>
    <ligand>
        <name>Zn(2+)</name>
        <dbReference type="ChEBI" id="CHEBI:29105"/>
    </ligand>
</feature>
<dbReference type="GO" id="GO:0019556">
    <property type="term" value="P:L-histidine catabolic process to glutamate and formamide"/>
    <property type="evidence" value="ECO:0007669"/>
    <property type="project" value="UniProtKB-UniRule"/>
</dbReference>
<feature type="binding site" evidence="7">
    <location>
        <position position="146"/>
    </location>
    <ligand>
        <name>4-imidazolone-5-propanoate</name>
        <dbReference type="ChEBI" id="CHEBI:77893"/>
    </ligand>
</feature>
<evidence type="ECO:0000256" key="5">
    <source>
        <dbReference type="ARBA" id="ARBA00022833"/>
    </source>
</evidence>
<comment type="cofactor">
    <cofactor evidence="7">
        <name>Zn(2+)</name>
        <dbReference type="ChEBI" id="CHEBI:29105"/>
    </cofactor>
    <cofactor evidence="7">
        <name>Fe(3+)</name>
        <dbReference type="ChEBI" id="CHEBI:29034"/>
    </cofactor>
    <text evidence="7">Binds 1 zinc or iron ion per subunit.</text>
</comment>
<evidence type="ECO:0000256" key="4">
    <source>
        <dbReference type="ARBA" id="ARBA00022808"/>
    </source>
</evidence>
<feature type="binding site" evidence="7">
    <location>
        <position position="244"/>
    </location>
    <ligand>
        <name>Fe(3+)</name>
        <dbReference type="ChEBI" id="CHEBI:29034"/>
    </ligand>
</feature>
<feature type="binding site" evidence="7">
    <location>
        <position position="146"/>
    </location>
    <ligand>
        <name>N-formimidoyl-L-glutamate</name>
        <dbReference type="ChEBI" id="CHEBI:58928"/>
    </ligand>
</feature>
<dbReference type="HAMAP" id="MF_00372">
    <property type="entry name" value="HutI"/>
    <property type="match status" value="1"/>
</dbReference>
<sequence>MWDRLWIGINAATMDIDRDAGPYGLIDDAAIGVRDGRIVWVGARADLSGRPGALARQVIDGDGALVTPGLIDAHTHIVFAGDRSGEFERRLNGERYADIAREGGGILATVRATRAADEAALLASALGRARRMIAAGTTTIEIKSGYGLTEAGEIKMLRVARAIETALPVRVRTSFLAAHALPPEYAGRPDAYVDHICEDMLPAVVAEGLVDAVDAFCEGIAFSPDQVSRVFEAARSAGRPVRLHADQMSDRNGGALAAAFGALSADHIEYLNEGGVAAMAAAGTVAMLLPGAFYFIGETMQPPVAQLRAAGVPIGLATDCNPGTSPMTSLTAVMNMGCTLFRLTPAEALSATTRVAAKALGMVGEVGCLRAGLHADLAFWAVSGPQELSYWIGGVMPSGRVFAGVPDDAV</sequence>
<dbReference type="GO" id="GO:0005737">
    <property type="term" value="C:cytoplasm"/>
    <property type="evidence" value="ECO:0007669"/>
    <property type="project" value="UniProtKB-SubCell"/>
</dbReference>
<dbReference type="GO" id="GO:0019557">
    <property type="term" value="P:L-histidine catabolic process to glutamate and formate"/>
    <property type="evidence" value="ECO:0007669"/>
    <property type="project" value="UniProtKB-UniPathway"/>
</dbReference>
<accession>A0A850P8E8</accession>
<dbReference type="RefSeq" id="WP_176611987.1">
    <property type="nucleotide sequence ID" value="NZ_JABXXR010000001.1"/>
</dbReference>
<feature type="binding site" evidence="7">
    <location>
        <position position="179"/>
    </location>
    <ligand>
        <name>4-imidazolone-5-propanoate</name>
        <dbReference type="ChEBI" id="CHEBI:77893"/>
    </ligand>
</feature>
<feature type="binding site" evidence="7">
    <location>
        <position position="319"/>
    </location>
    <ligand>
        <name>Fe(3+)</name>
        <dbReference type="ChEBI" id="CHEBI:29034"/>
    </ligand>
</feature>
<dbReference type="NCBIfam" id="TIGR01224">
    <property type="entry name" value="hutI"/>
    <property type="match status" value="1"/>
</dbReference>
<keyword evidence="3 7" id="KW-0378">Hydrolase</keyword>
<keyword evidence="5 7" id="KW-0862">Zinc</keyword>
<dbReference type="GO" id="GO:0008270">
    <property type="term" value="F:zinc ion binding"/>
    <property type="evidence" value="ECO:0007669"/>
    <property type="project" value="UniProtKB-UniRule"/>
</dbReference>
<dbReference type="Gene3D" id="3.20.20.140">
    <property type="entry name" value="Metal-dependent hydrolases"/>
    <property type="match status" value="1"/>
</dbReference>
<feature type="binding site" evidence="7">
    <location>
        <position position="247"/>
    </location>
    <ligand>
        <name>4-imidazolone-5-propanoate</name>
        <dbReference type="ChEBI" id="CHEBI:77893"/>
    </ligand>
</feature>
<dbReference type="PANTHER" id="PTHR42752">
    <property type="entry name" value="IMIDAZOLONEPROPIONASE"/>
    <property type="match status" value="1"/>
</dbReference>
<feature type="binding site" evidence="7">
    <location>
        <position position="83"/>
    </location>
    <ligand>
        <name>4-imidazolone-5-propanoate</name>
        <dbReference type="ChEBI" id="CHEBI:77893"/>
    </ligand>
</feature>
<dbReference type="GO" id="GO:0050480">
    <property type="term" value="F:imidazolonepropionase activity"/>
    <property type="evidence" value="ECO:0007669"/>
    <property type="project" value="UniProtKB-UniRule"/>
</dbReference>
<dbReference type="Proteomes" id="UP000585665">
    <property type="component" value="Unassembled WGS sequence"/>
</dbReference>
<proteinExistence type="inferred from homology"/>
<comment type="pathway">
    <text evidence="7">Amino-acid degradation; L-histidine degradation into L-glutamate; N-formimidoyl-L-glutamate from L-histidine: step 3/3.</text>
</comment>
<feature type="binding site" evidence="7">
    <location>
        <position position="321"/>
    </location>
    <ligand>
        <name>N-formimidoyl-L-glutamate</name>
        <dbReference type="ChEBI" id="CHEBI:58928"/>
    </ligand>
</feature>
<dbReference type="Gene3D" id="2.30.40.10">
    <property type="entry name" value="Urease, subunit C, domain 1"/>
    <property type="match status" value="1"/>
</dbReference>
<dbReference type="FunFam" id="3.20.20.140:FF:000007">
    <property type="entry name" value="Imidazolonepropionase"/>
    <property type="match status" value="1"/>
</dbReference>
<evidence type="ECO:0000256" key="1">
    <source>
        <dbReference type="ARBA" id="ARBA00012864"/>
    </source>
</evidence>
<evidence type="ECO:0000256" key="3">
    <source>
        <dbReference type="ARBA" id="ARBA00022801"/>
    </source>
</evidence>
<comment type="catalytic activity">
    <reaction evidence="7">
        <text>4-imidazolone-5-propanoate + H2O = N-formimidoyl-L-glutamate</text>
        <dbReference type="Rhea" id="RHEA:23660"/>
        <dbReference type="ChEBI" id="CHEBI:15377"/>
        <dbReference type="ChEBI" id="CHEBI:58928"/>
        <dbReference type="ChEBI" id="CHEBI:77893"/>
        <dbReference type="EC" id="3.5.2.7"/>
    </reaction>
</comment>
<dbReference type="Pfam" id="PF01979">
    <property type="entry name" value="Amidohydro_1"/>
    <property type="match status" value="1"/>
</dbReference>
<dbReference type="InterPro" id="IPR011059">
    <property type="entry name" value="Metal-dep_hydrolase_composite"/>
</dbReference>
<evidence type="ECO:0000256" key="6">
    <source>
        <dbReference type="ARBA" id="ARBA00023004"/>
    </source>
</evidence>
<keyword evidence="7" id="KW-0963">Cytoplasm</keyword>
<protein>
    <recommendedName>
        <fullName evidence="1 7">Imidazolonepropionase</fullName>
        <ecNumber evidence="1 7">3.5.2.7</ecNumber>
    </recommendedName>
    <alternativeName>
        <fullName evidence="7">Imidazolone-5-propionate hydrolase</fullName>
    </alternativeName>
</protein>
<keyword evidence="2 7" id="KW-0479">Metal-binding</keyword>
<dbReference type="SUPFAM" id="SSF51338">
    <property type="entry name" value="Composite domain of metallo-dependent hydrolases"/>
    <property type="match status" value="1"/>
</dbReference>
<comment type="caution">
    <text evidence="9">The sequence shown here is derived from an EMBL/GenBank/DDBJ whole genome shotgun (WGS) entry which is preliminary data.</text>
</comment>
<evidence type="ECO:0000313" key="9">
    <source>
        <dbReference type="EMBL" id="NVN38959.1"/>
    </source>
</evidence>
<comment type="function">
    <text evidence="7">Catalyzes the hydrolytic cleavage of the carbon-nitrogen bond in imidazolone-5-propanoate to yield N-formimidoyl-L-glutamate. It is the third step in the universal histidine degradation pathway.</text>
</comment>
<dbReference type="GO" id="GO:0005506">
    <property type="term" value="F:iron ion binding"/>
    <property type="evidence" value="ECO:0007669"/>
    <property type="project" value="UniProtKB-UniRule"/>
</dbReference>
<dbReference type="AlphaFoldDB" id="A0A850P8E8"/>
<feature type="binding site" evidence="7">
    <location>
        <position position="74"/>
    </location>
    <ligand>
        <name>Fe(3+)</name>
        <dbReference type="ChEBI" id="CHEBI:29034"/>
    </ligand>
</feature>
<evidence type="ECO:0000313" key="10">
    <source>
        <dbReference type="Proteomes" id="UP000585665"/>
    </source>
</evidence>
<feature type="binding site" evidence="7">
    <location>
        <position position="324"/>
    </location>
    <ligand>
        <name>4-imidazolone-5-propanoate</name>
        <dbReference type="ChEBI" id="CHEBI:77893"/>
    </ligand>
</feature>
<dbReference type="SUPFAM" id="SSF51556">
    <property type="entry name" value="Metallo-dependent hydrolases"/>
    <property type="match status" value="1"/>
</dbReference>
<feature type="binding site" evidence="7">
    <location>
        <position position="76"/>
    </location>
    <ligand>
        <name>Fe(3+)</name>
        <dbReference type="ChEBI" id="CHEBI:29034"/>
    </ligand>
</feature>
<gene>
    <name evidence="7" type="primary">hutI</name>
    <name evidence="9" type="ORF">HUK82_00065</name>
</gene>
<keyword evidence="4 7" id="KW-0369">Histidine metabolism</keyword>
<feature type="binding site" evidence="7">
    <location>
        <position position="74"/>
    </location>
    <ligand>
        <name>Zn(2+)</name>
        <dbReference type="ChEBI" id="CHEBI:29105"/>
    </ligand>
</feature>
<comment type="similarity">
    <text evidence="7">Belongs to the metallo-dependent hydrolases superfamily. HutI family.</text>
</comment>
<dbReference type="EC" id="3.5.2.7" evidence="1 7"/>
<dbReference type="UniPathway" id="UPA00379">
    <property type="reaction ID" value="UER00551"/>
</dbReference>
<dbReference type="EMBL" id="JABXXR010000001">
    <property type="protein sequence ID" value="NVN38959.1"/>
    <property type="molecule type" value="Genomic_DNA"/>
</dbReference>
<feature type="binding site" evidence="7">
    <location>
        <position position="319"/>
    </location>
    <ligand>
        <name>Zn(2+)</name>
        <dbReference type="ChEBI" id="CHEBI:29105"/>
    </ligand>
</feature>
<dbReference type="InterPro" id="IPR005920">
    <property type="entry name" value="HutI"/>
</dbReference>
<evidence type="ECO:0000256" key="2">
    <source>
        <dbReference type="ARBA" id="ARBA00022723"/>
    </source>
</evidence>
<reference evidence="9 10" key="1">
    <citation type="submission" date="2020-06" db="EMBL/GenBank/DDBJ databases">
        <title>Description of novel acetic acid bacteria.</title>
        <authorList>
            <person name="Sombolestani A."/>
        </authorList>
    </citation>
    <scope>NUCLEOTIDE SEQUENCE [LARGE SCALE GENOMIC DNA]</scope>
    <source>
        <strain evidence="9 10">LMG 27010</strain>
    </source>
</reference>
<feature type="domain" description="Amidohydrolase-related" evidence="8">
    <location>
        <begin position="65"/>
        <end position="382"/>
    </location>
</feature>
<keyword evidence="6 7" id="KW-0408">Iron</keyword>
<dbReference type="PANTHER" id="PTHR42752:SF1">
    <property type="entry name" value="IMIDAZOLONEPROPIONASE-RELATED"/>
    <property type="match status" value="1"/>
</dbReference>
<organism evidence="9 10">
    <name type="scientific">Ameyamaea chiangmaiensis</name>
    <dbReference type="NCBI Taxonomy" id="442969"/>
    <lineage>
        <taxon>Bacteria</taxon>
        <taxon>Pseudomonadati</taxon>
        <taxon>Pseudomonadota</taxon>
        <taxon>Alphaproteobacteria</taxon>
        <taxon>Acetobacterales</taxon>
        <taxon>Acetobacteraceae</taxon>
        <taxon>Ameyamaea</taxon>
    </lineage>
</organism>
<comment type="subcellular location">
    <subcellularLocation>
        <location evidence="7">Cytoplasm</location>
    </subcellularLocation>
</comment>
<name>A0A850P8E8_9PROT</name>
<keyword evidence="10" id="KW-1185">Reference proteome</keyword>
<feature type="binding site" evidence="7">
    <location>
        <position position="323"/>
    </location>
    <ligand>
        <name>N-formimidoyl-L-glutamate</name>
        <dbReference type="ChEBI" id="CHEBI:58928"/>
    </ligand>
</feature>